<feature type="region of interest" description="Disordered" evidence="3">
    <location>
        <begin position="555"/>
        <end position="589"/>
    </location>
</feature>
<dbReference type="GO" id="GO:0008270">
    <property type="term" value="F:zinc ion binding"/>
    <property type="evidence" value="ECO:0007669"/>
    <property type="project" value="UniProtKB-KW"/>
</dbReference>
<feature type="region of interest" description="Disordered" evidence="3">
    <location>
        <begin position="286"/>
        <end position="316"/>
    </location>
</feature>
<feature type="zinc finger region" description="C3H1-type" evidence="1">
    <location>
        <begin position="585"/>
        <end position="612"/>
    </location>
</feature>
<feature type="compositionally biased region" description="Basic and acidic residues" evidence="3">
    <location>
        <begin position="1327"/>
        <end position="1338"/>
    </location>
</feature>
<feature type="region of interest" description="Disordered" evidence="3">
    <location>
        <begin position="1327"/>
        <end position="1353"/>
    </location>
</feature>
<reference evidence="6 7" key="1">
    <citation type="submission" date="2016-02" db="EMBL/GenBank/DDBJ databases">
        <title>Genome analysis of coral dinoflagellate symbionts highlights evolutionary adaptations to a symbiotic lifestyle.</title>
        <authorList>
            <person name="Aranda M."/>
            <person name="Li Y."/>
            <person name="Liew Y.J."/>
            <person name="Baumgarten S."/>
            <person name="Simakov O."/>
            <person name="Wilson M."/>
            <person name="Piel J."/>
            <person name="Ashoor H."/>
            <person name="Bougouffa S."/>
            <person name="Bajic V.B."/>
            <person name="Ryu T."/>
            <person name="Ravasi T."/>
            <person name="Bayer T."/>
            <person name="Micklem G."/>
            <person name="Kim H."/>
            <person name="Bhak J."/>
            <person name="Lajeunesse T.C."/>
            <person name="Voolstra C.R."/>
        </authorList>
    </citation>
    <scope>NUCLEOTIDE SEQUENCE [LARGE SCALE GENOMIC DNA]</scope>
    <source>
        <strain evidence="6 7">CCMP2467</strain>
    </source>
</reference>
<dbReference type="CDD" id="cd09272">
    <property type="entry name" value="RNase_HI_RT_Ty1"/>
    <property type="match status" value="1"/>
</dbReference>
<feature type="region of interest" description="Disordered" evidence="3">
    <location>
        <begin position="611"/>
        <end position="680"/>
    </location>
</feature>
<evidence type="ECO:0000313" key="7">
    <source>
        <dbReference type="Proteomes" id="UP000186817"/>
    </source>
</evidence>
<keyword evidence="7" id="KW-1185">Reference proteome</keyword>
<dbReference type="GO" id="GO:0003676">
    <property type="term" value="F:nucleic acid binding"/>
    <property type="evidence" value="ECO:0007669"/>
    <property type="project" value="InterPro"/>
</dbReference>
<dbReference type="InterPro" id="IPR000571">
    <property type="entry name" value="Znf_CCCH"/>
</dbReference>
<keyword evidence="1" id="KW-0863">Zinc-finger</keyword>
<dbReference type="PROSITE" id="PS50103">
    <property type="entry name" value="ZF_C3H1"/>
    <property type="match status" value="1"/>
</dbReference>
<dbReference type="EMBL" id="LSRX01000493">
    <property type="protein sequence ID" value="OLP95721.1"/>
    <property type="molecule type" value="Genomic_DNA"/>
</dbReference>
<gene>
    <name evidence="6" type="ORF">AK812_SmicGene22138</name>
</gene>
<feature type="compositionally biased region" description="Basic and acidic residues" evidence="3">
    <location>
        <begin position="657"/>
        <end position="680"/>
    </location>
</feature>
<protein>
    <submittedName>
        <fullName evidence="6">Retrovirus-related Pol polyprotein from transposon TNT 1-94</fullName>
    </submittedName>
</protein>
<feature type="compositionally biased region" description="Polar residues" evidence="3">
    <location>
        <begin position="642"/>
        <end position="653"/>
    </location>
</feature>
<dbReference type="SUPFAM" id="SSF53098">
    <property type="entry name" value="Ribonuclease H-like"/>
    <property type="match status" value="1"/>
</dbReference>
<feature type="coiled-coil region" evidence="2">
    <location>
        <begin position="157"/>
        <end position="198"/>
    </location>
</feature>
<evidence type="ECO:0000256" key="3">
    <source>
        <dbReference type="SAM" id="MobiDB-lite"/>
    </source>
</evidence>
<sequence length="2364" mass="262101">MTRRHTVHERLFLATDQHVRLLHQRHDSLMSQLQQFESQQEGRWLAYFEADRLQQASFNETVAQVQDMVCKVQSLSTKLDEARSDLGLLQEAVGALQADVAACDAKIDAVFGKVSVLSSQSGQEEGAATESRVHASIDHSADAHVINPQPATYRQHMELLMKQLLEERARREALDDKLSREISVRQQMERRLVSLEQRQGSATAVPSATQVFAMSPEPSSECQPQMPMDATDSWWHFGAGPPGLTNQPPRIPENLRRPGPVEGQQPVADRMRETYGRALGVNLEVSDAGQTGRIDEQEEHQEKGASSGGAHADDAVDVDKIPEGRWKLLKDLPPLELTGAQTWEQGVQLASWRAQCSTIFNGVGYSFAQYAKLVWSQAEKMYSDKTIGMKKPEVPMIRTEHLDYEARLTSALLRILPEAIKTPAVERADDGCISSAMLCMGILSRLQPAGPEEATSLLSFLRSPPTATTAQELEGLLRRYNLALRRLHQLQMPPMAPSETLKALQAMTRAVERKYNSFHMRLNLLRLFPEASTRPTEEGVSKFKETVEQQLHEITADEIARESKNRDLSTVSRVDTGGGGQGSDTSKRGICHFFGKPGGCYRKNCPFQHVADLGKGKPKGDDGRGKGKGKGKDKDGKGKVQQVESSQTSSPNAPSHPEVKAKAKADPKGKPKGKAKAEAQKLLGVDDAKPKVSMIRVGPIAGRFRQFEEEPDSRAEPQGIHIPLEHSGGPGSFMWSETHLYALCEASEGERFLASASRPNRAVLQFRHFDVFQSLPESIWSARNTWDFDGEVWDNDGHVATVVQSGECADEYIVAIFIDHRDHDMHRTIVFTQERKAQWHKQHDDQEIWPPTVAKVCRPLDESLDLNDAAKFIPLNVTLASGQESVGYRSVRDGEVVMDMNGSSEWIAGIQKLASIGCTFTWGPQGAVLHTPDGDVQEVMIRNGLPFISWGKFKRLRSRLSKSHRQGPQMQLGRSWNASVTEAAPAILVPGEHMGYEAAAQKAGLQEEPQALEDAVDETEAQAKQWLEQGSCTWDDLLALLVRAKLKLRRRRRHAEGADKEQVAIWNFGRWCHGGCHGMTVLSRTHPWLTKLMASLISKDKPDFAFTTITVTEDTAFLPHRDKFNAAGTMNYARGLTRFTGGQIWIHDVSAAEDKACACRQVRADKDALPGRLLDTCQKSVVFDGRSTLHGTEPFSGHRVMILAYTPRGIENASSEELTALARLGFKHPVINEFEIPRRMEDTTDGSSNPTSEASPRKQRISVSCSEQANTSLPSEVKVRFRDMPEVHEYSEAKGLFSESEIEYAPSEVDVDDDGVDQAIDLRVEKGSKPSVKVDSKGKGSSGSGDGDWAVIGPDDTFDQMLDKLGLAEDISRDASARADGTDDSDDPEKVLRWKCLDGFFKHGCPECTGSRGHRRLHRKLKDQPVSEGTLNIDVSGPHGESIDKQRYFLAAVLLMPDGTCIPFAKCMETKTANETRKKLTEVLAQVVAMSDGQVPLLRVHSDCGGEFTADSMCAYFRRMGLWKTKSVPYCKQSSGKVGRAIQTIKHQSTSLLLHGGLPAIFWTFAVQHAVYVLRAAALKIPCPKDAPIFGSLVAVKKPHSEAFESRVEQGIYLGADDSFVDGANVLVQRDGEGGMKIIKSRLPVLVNVPKPTWKKSLSPDEEHEVWISSEGEVRWTAPHAGEITTFEERTDGPQYDDPTRYRNLEQAIKRKLHGHDEGDDLPDLVRFNHGFLVAEPSCLKAKVETDGSVGNAEAEGKYVVLGAEYEEEQIRQEMETLLSGAERASARAVDNQVFFEGSEQQKAAWYAAIDKELRTMGDKGVWEETTVDRLKQQLGYVPDILPAKTVNVENPALDAEPGTVEHELGYKPRSRIVVCGNFQNTEGSCKEDFSSVNVDPEAVRYMLALLAEHPEWTALSWDVACAFLNAYLSEKHRAIVRPPKVLERLGLVKPGTLWHLRRALYGLRVSPMEWQQERDKAMKEMKLDPQAGDLLGKLTLREISTSKGLWAIIDEQGRTVGVGTFYVDDGLAVGLPEAVARVCHAISQLWEIKLQGMLRRCGVAEGDTFDKHGISCPVVSEFSFLGTQIVNHPDGILLTQRRWLLQELANRGWAKVQGSHSLPVPQEGTLEPEERDHSFAERLKHVQSELGSLMWLGLRSRPDICSTIGVTACLAATNPREAQRLCTGLWRYLRGTVDWGILYTASGATTLDIHTDASFSPGGSRSRSGIVLKVGNNIISWKSLRQALTAFSATESELEGMTLGVELAVKQRIMMQEINNSEVSCVLHADNTGAINLATRDQMVWTRMRTRHYALRTSWLRDQLIEEGIPVEHCRTSELAADGLTKVLSKGKLDLARGMLGMIKWKS</sequence>
<dbReference type="OrthoDB" id="433199at2759"/>
<feature type="domain" description="C3H1-type" evidence="4">
    <location>
        <begin position="585"/>
        <end position="612"/>
    </location>
</feature>
<organism evidence="6 7">
    <name type="scientific">Symbiodinium microadriaticum</name>
    <name type="common">Dinoflagellate</name>
    <name type="synonym">Zooxanthella microadriatica</name>
    <dbReference type="NCBI Taxonomy" id="2951"/>
    <lineage>
        <taxon>Eukaryota</taxon>
        <taxon>Sar</taxon>
        <taxon>Alveolata</taxon>
        <taxon>Dinophyceae</taxon>
        <taxon>Suessiales</taxon>
        <taxon>Symbiodiniaceae</taxon>
        <taxon>Symbiodinium</taxon>
    </lineage>
</organism>
<keyword evidence="1" id="KW-0479">Metal-binding</keyword>
<evidence type="ECO:0000259" key="4">
    <source>
        <dbReference type="PROSITE" id="PS50103"/>
    </source>
</evidence>
<feature type="domain" description="Integrase catalytic" evidence="5">
    <location>
        <begin position="1421"/>
        <end position="1596"/>
    </location>
</feature>
<comment type="caution">
    <text evidence="6">The sequence shown here is derived from an EMBL/GenBank/DDBJ whole genome shotgun (WGS) entry which is preliminary data.</text>
</comment>
<dbReference type="Proteomes" id="UP000186817">
    <property type="component" value="Unassembled WGS sequence"/>
</dbReference>
<dbReference type="InterPro" id="IPR036397">
    <property type="entry name" value="RNaseH_sf"/>
</dbReference>
<dbReference type="InterPro" id="IPR013103">
    <property type="entry name" value="RVT_2"/>
</dbReference>
<keyword evidence="1" id="KW-0862">Zinc</keyword>
<feature type="compositionally biased region" description="Polar residues" evidence="3">
    <location>
        <begin position="1245"/>
        <end position="1254"/>
    </location>
</feature>
<feature type="coiled-coil region" evidence="2">
    <location>
        <begin position="72"/>
        <end position="99"/>
    </location>
</feature>
<dbReference type="PROSITE" id="PS50994">
    <property type="entry name" value="INTEGRASE"/>
    <property type="match status" value="1"/>
</dbReference>
<keyword evidence="2" id="KW-0175">Coiled coil</keyword>
<dbReference type="Pfam" id="PF07727">
    <property type="entry name" value="RVT_2"/>
    <property type="match status" value="1"/>
</dbReference>
<feature type="region of interest" description="Disordered" evidence="3">
    <location>
        <begin position="1235"/>
        <end position="1269"/>
    </location>
</feature>
<dbReference type="InterPro" id="IPR012337">
    <property type="entry name" value="RNaseH-like_sf"/>
</dbReference>
<evidence type="ECO:0000313" key="6">
    <source>
        <dbReference type="EMBL" id="OLP95721.1"/>
    </source>
</evidence>
<evidence type="ECO:0000256" key="1">
    <source>
        <dbReference type="PROSITE-ProRule" id="PRU00723"/>
    </source>
</evidence>
<evidence type="ECO:0000256" key="2">
    <source>
        <dbReference type="SAM" id="Coils"/>
    </source>
</evidence>
<dbReference type="GO" id="GO:0015074">
    <property type="term" value="P:DNA integration"/>
    <property type="evidence" value="ECO:0007669"/>
    <property type="project" value="InterPro"/>
</dbReference>
<name>A0A1Q9DKM1_SYMMI</name>
<dbReference type="InterPro" id="IPR001584">
    <property type="entry name" value="Integrase_cat-core"/>
</dbReference>
<accession>A0A1Q9DKM1</accession>
<feature type="compositionally biased region" description="Basic and acidic residues" evidence="3">
    <location>
        <begin position="555"/>
        <end position="567"/>
    </location>
</feature>
<evidence type="ECO:0000259" key="5">
    <source>
        <dbReference type="PROSITE" id="PS50994"/>
    </source>
</evidence>
<dbReference type="Gene3D" id="3.30.420.10">
    <property type="entry name" value="Ribonuclease H-like superfamily/Ribonuclease H"/>
    <property type="match status" value="1"/>
</dbReference>
<proteinExistence type="predicted"/>
<feature type="compositionally biased region" description="Basic and acidic residues" evidence="3">
    <location>
        <begin position="612"/>
        <end position="638"/>
    </location>
</feature>